<reference evidence="2 3" key="1">
    <citation type="journal article" date="2018" name="PLoS Pathog.">
        <title>Evolution of structural diversity of trichothecenes, a family of toxins produced by plant pathogenic and entomopathogenic fungi.</title>
        <authorList>
            <person name="Proctor R.H."/>
            <person name="McCormick S.P."/>
            <person name="Kim H.S."/>
            <person name="Cardoza R.E."/>
            <person name="Stanley A.M."/>
            <person name="Lindo L."/>
            <person name="Kelly A."/>
            <person name="Brown D.W."/>
            <person name="Lee T."/>
            <person name="Vaughan M.M."/>
            <person name="Alexander N.J."/>
            <person name="Busman M."/>
            <person name="Gutierrez S."/>
        </authorList>
    </citation>
    <scope>NUCLEOTIDE SEQUENCE [LARGE SCALE GENOMIC DNA]</scope>
    <source>
        <strain evidence="2 3">NRRL 13405</strain>
    </source>
</reference>
<dbReference type="AlphaFoldDB" id="A0A395MJJ8"/>
<dbReference type="EMBL" id="PXXK01000222">
    <property type="protein sequence ID" value="RFN48056.1"/>
    <property type="molecule type" value="Genomic_DNA"/>
</dbReference>
<keyword evidence="1" id="KW-0732">Signal</keyword>
<gene>
    <name evidence="2" type="ORF">FIE12Z_7779</name>
</gene>
<organism evidence="2 3">
    <name type="scientific">Fusarium flagelliforme</name>
    <dbReference type="NCBI Taxonomy" id="2675880"/>
    <lineage>
        <taxon>Eukaryota</taxon>
        <taxon>Fungi</taxon>
        <taxon>Dikarya</taxon>
        <taxon>Ascomycota</taxon>
        <taxon>Pezizomycotina</taxon>
        <taxon>Sordariomycetes</taxon>
        <taxon>Hypocreomycetidae</taxon>
        <taxon>Hypocreales</taxon>
        <taxon>Nectriaceae</taxon>
        <taxon>Fusarium</taxon>
        <taxon>Fusarium incarnatum-equiseti species complex</taxon>
    </lineage>
</organism>
<protein>
    <submittedName>
        <fullName evidence="2">Uncharacterized protein</fullName>
    </submittedName>
</protein>
<feature type="signal peptide" evidence="1">
    <location>
        <begin position="1"/>
        <end position="21"/>
    </location>
</feature>
<accession>A0A395MJJ8</accession>
<evidence type="ECO:0000313" key="3">
    <source>
        <dbReference type="Proteomes" id="UP000265631"/>
    </source>
</evidence>
<sequence>MALQRLAAILAIAALGITVNASPCKPHSSAALSSTISLGSTTALQETASSTITAHVTDTTDVLDTTVTETAASTDTTDVLATTITESAVSTGTTDVFETTITETATDTTATVEPTVTADDVTTLLTSTVATEEATTAEPTTTTAAVQPPVCVETQVLVNPSFDDNSNASPWVLGAGASVSHINPRSAPSFIYNTFTQARKTSTISQSFDGVTGFTYRLEYFFNLQTAIQGRGFNCMVTPSINSRQLPHSATLTDSGPYGFRYHQTYFDLESNGPATLTFTVECGGSFNTIIIGLDDVALTKYAFAKILSGTVIAQG</sequence>
<keyword evidence="3" id="KW-1185">Reference proteome</keyword>
<comment type="caution">
    <text evidence="2">The sequence shown here is derived from an EMBL/GenBank/DDBJ whole genome shotgun (WGS) entry which is preliminary data.</text>
</comment>
<dbReference type="Proteomes" id="UP000265631">
    <property type="component" value="Unassembled WGS sequence"/>
</dbReference>
<evidence type="ECO:0000313" key="2">
    <source>
        <dbReference type="EMBL" id="RFN48056.1"/>
    </source>
</evidence>
<name>A0A395MJJ8_9HYPO</name>
<feature type="chain" id="PRO_5017429785" evidence="1">
    <location>
        <begin position="22"/>
        <end position="316"/>
    </location>
</feature>
<evidence type="ECO:0000256" key="1">
    <source>
        <dbReference type="SAM" id="SignalP"/>
    </source>
</evidence>
<proteinExistence type="predicted"/>